<protein>
    <recommendedName>
        <fullName evidence="1">MoxR-vWA-beta-propeller ternary system domain-containing protein</fullName>
    </recommendedName>
</protein>
<dbReference type="AlphaFoldDB" id="A0A5B2W5B6"/>
<gene>
    <name evidence="2" type="ORF">F0L74_06320</name>
</gene>
<feature type="domain" description="MoxR-vWA-beta-propeller ternary system" evidence="1">
    <location>
        <begin position="4"/>
        <end position="202"/>
    </location>
</feature>
<evidence type="ECO:0000313" key="2">
    <source>
        <dbReference type="EMBL" id="KAA2245567.1"/>
    </source>
</evidence>
<dbReference type="Pfam" id="PF19920">
    <property type="entry name" value="bpX4"/>
    <property type="match status" value="1"/>
</dbReference>
<keyword evidence="3" id="KW-1185">Reference proteome</keyword>
<dbReference type="InterPro" id="IPR045549">
    <property type="entry name" value="bpX4"/>
</dbReference>
<reference evidence="2 3" key="1">
    <citation type="submission" date="2019-09" db="EMBL/GenBank/DDBJ databases">
        <title>Chitinophaga ginsengihumi sp. nov., isolated from soil of ginseng rhizosphere.</title>
        <authorList>
            <person name="Lee J."/>
        </authorList>
    </citation>
    <scope>NUCLEOTIDE SEQUENCE [LARGE SCALE GENOMIC DNA]</scope>
    <source>
        <strain evidence="2 3">BN140078</strain>
    </source>
</reference>
<dbReference type="EMBL" id="VUOC01000001">
    <property type="protein sequence ID" value="KAA2245567.1"/>
    <property type="molecule type" value="Genomic_DNA"/>
</dbReference>
<accession>A0A5B2W5B6</accession>
<evidence type="ECO:0000313" key="3">
    <source>
        <dbReference type="Proteomes" id="UP000324611"/>
    </source>
</evidence>
<name>A0A5B2W5B6_9BACT</name>
<sequence>MRLTGFISDLIGGTGVTVAGEVLPFGEDDVQETIDVLGRYYVNDVIGMPHHAPAFNPQAAAWSARYLYHVIQLMLLRHLGNEQLDVLLIPFPGEIDAAAIYTTDLTFRHLPELFQLARSLAPGDPLVQRLTDTALQWPFSAAGIALPAEPALDTVLDHPSLRIAYVDRIITRRDTARCNNPHITALVLEALGAYPEKLWPELPLLLKK</sequence>
<organism evidence="2 3">
    <name type="scientific">Chitinophaga agrisoli</name>
    <dbReference type="NCBI Taxonomy" id="2607653"/>
    <lineage>
        <taxon>Bacteria</taxon>
        <taxon>Pseudomonadati</taxon>
        <taxon>Bacteroidota</taxon>
        <taxon>Chitinophagia</taxon>
        <taxon>Chitinophagales</taxon>
        <taxon>Chitinophagaceae</taxon>
        <taxon>Chitinophaga</taxon>
    </lineage>
</organism>
<proteinExistence type="predicted"/>
<evidence type="ECO:0000259" key="1">
    <source>
        <dbReference type="Pfam" id="PF19920"/>
    </source>
</evidence>
<comment type="caution">
    <text evidence="2">The sequence shown here is derived from an EMBL/GenBank/DDBJ whole genome shotgun (WGS) entry which is preliminary data.</text>
</comment>
<dbReference type="Proteomes" id="UP000324611">
    <property type="component" value="Unassembled WGS sequence"/>
</dbReference>
<dbReference type="RefSeq" id="WP_149836957.1">
    <property type="nucleotide sequence ID" value="NZ_VUOC01000001.1"/>
</dbReference>
<reference evidence="2 3" key="2">
    <citation type="submission" date="2019-09" db="EMBL/GenBank/DDBJ databases">
        <authorList>
            <person name="Jin C."/>
        </authorList>
    </citation>
    <scope>NUCLEOTIDE SEQUENCE [LARGE SCALE GENOMIC DNA]</scope>
    <source>
        <strain evidence="2 3">BN140078</strain>
    </source>
</reference>